<dbReference type="SUPFAM" id="SSF53335">
    <property type="entry name" value="S-adenosyl-L-methionine-dependent methyltransferases"/>
    <property type="match status" value="1"/>
</dbReference>
<sequence>MLLTGPAAAKYLGDRSMSAHDAIPVSLAEIARIAGVGRAAVSNWRRRHDSFPTRIGGTDVSPQFSLAEVEGWLRDNGKLQDIGGRELLWPRFEALGSRNESGLAVAEAARRMRSSRARIVHPELSARARDLVAEAGKVGRAEGPRETFEFLLQRWLETHVRQLSTTPPQLATLMARIALAVRLAPADGNGGSSSGSGSGLALLDPACGTGHLAAAAAQEYDGPGLELLSCERDPALAALAAGRLDFVAEGRDVRARIATADALRDDPFAGTKADIALCNPPFNERDWGYEELATDQRWTHGLPPRTEPELAWVQHVLAHLKPGGAAVVVLPPAVASRRAGRRIRGSLLRTGALRAVVSLPPGSAQPHSVSLQLWVLRTAPDGFAAPPSQDALLVDASRFARPGTREPSPDWGSLGSFVLTALATLDRVGQEPPEGAVRIPLLDLLDDEVDVTPGRYTASTTEPTRKELAAAWGDFGAMLTDLAEHAQRLSALGFEAGAPGTTTTVGDLVKAGALTLRAGQQSPESAGPARGSVVPLLSVADLLHDGTPSGLLPTDSAQAVAKEGDVVVAGVTRAFKAWVHEGPPMALGAQLYTLEVDTAKLDAHFLAGCLRAPSNGRQAGTHASSSSRVDIRRLQVLQLPLEKQTVYAETFRRLRAFETLLATADGTGKGLVRDMSDRLATGGLVG</sequence>
<dbReference type="InterPro" id="IPR029063">
    <property type="entry name" value="SAM-dependent_MTases_sf"/>
</dbReference>
<dbReference type="PANTHER" id="PTHR42998:SF1">
    <property type="entry name" value="TYPE I RESTRICTION ENZYME HINDI METHYLASE SUBUNIT"/>
    <property type="match status" value="1"/>
</dbReference>
<dbReference type="GO" id="GO:0003677">
    <property type="term" value="F:DNA binding"/>
    <property type="evidence" value="ECO:0007669"/>
    <property type="project" value="InterPro"/>
</dbReference>
<proteinExistence type="predicted"/>
<dbReference type="GO" id="GO:0009307">
    <property type="term" value="P:DNA restriction-modification system"/>
    <property type="evidence" value="ECO:0007669"/>
    <property type="project" value="UniProtKB-KW"/>
</dbReference>
<dbReference type="REBASE" id="446466">
    <property type="entry name" value="M.Sgl4677ORF72370P"/>
</dbReference>
<dbReference type="PANTHER" id="PTHR42998">
    <property type="entry name" value="TYPE I RESTRICTION ENZYME HINDVIIP M PROTEIN-RELATED"/>
    <property type="match status" value="1"/>
</dbReference>
<keyword evidence="3" id="KW-0540">Nuclease</keyword>
<keyword evidence="1" id="KW-0680">Restriction system</keyword>
<dbReference type="InterPro" id="IPR052916">
    <property type="entry name" value="Type-I_RE_MTase_Subunit"/>
</dbReference>
<dbReference type="InterPro" id="IPR003356">
    <property type="entry name" value="DNA_methylase_A-5"/>
</dbReference>
<protein>
    <submittedName>
        <fullName evidence="3">Type II restriction endonuclease subunit M</fullName>
    </submittedName>
</protein>
<dbReference type="PRINTS" id="PR00507">
    <property type="entry name" value="N12N6MTFRASE"/>
</dbReference>
<dbReference type="KEGG" id="sgm:GCM10017557_72370"/>
<dbReference type="InterPro" id="IPR002052">
    <property type="entry name" value="DNA_methylase_N6_adenine_CS"/>
</dbReference>
<dbReference type="EMBL" id="AP023440">
    <property type="protein sequence ID" value="BCL32378.1"/>
    <property type="molecule type" value="Genomic_DNA"/>
</dbReference>
<dbReference type="Pfam" id="PF02384">
    <property type="entry name" value="N6_Mtase"/>
    <property type="match status" value="1"/>
</dbReference>
<keyword evidence="3" id="KW-0255">Endonuclease</keyword>
<dbReference type="GO" id="GO:0008170">
    <property type="term" value="F:N-methyltransferase activity"/>
    <property type="evidence" value="ECO:0007669"/>
    <property type="project" value="InterPro"/>
</dbReference>
<dbReference type="AlphaFoldDB" id="A0A7G1PAF4"/>
<dbReference type="GO" id="GO:0004519">
    <property type="term" value="F:endonuclease activity"/>
    <property type="evidence" value="ECO:0007669"/>
    <property type="project" value="UniProtKB-KW"/>
</dbReference>
<dbReference type="GO" id="GO:0032259">
    <property type="term" value="P:methylation"/>
    <property type="evidence" value="ECO:0007669"/>
    <property type="project" value="InterPro"/>
</dbReference>
<reference evidence="3 4" key="1">
    <citation type="journal article" date="2014" name="Int. J. Syst. Evol. Microbiol.">
        <title>Complete genome sequence of Corynebacterium casei LMG S-19264T (=DSM 44701T), isolated from a smear-ripened cheese.</title>
        <authorList>
            <consortium name="US DOE Joint Genome Institute (JGI-PGF)"/>
            <person name="Walter F."/>
            <person name="Albersmeier A."/>
            <person name="Kalinowski J."/>
            <person name="Ruckert C."/>
        </authorList>
    </citation>
    <scope>NUCLEOTIDE SEQUENCE [LARGE SCALE GENOMIC DNA]</scope>
    <source>
        <strain evidence="3 4">JCM 4677</strain>
    </source>
</reference>
<dbReference type="Proteomes" id="UP000516444">
    <property type="component" value="Chromosome"/>
</dbReference>
<dbReference type="PROSITE" id="PS00092">
    <property type="entry name" value="N6_MTASE"/>
    <property type="match status" value="1"/>
</dbReference>
<evidence type="ECO:0000313" key="3">
    <source>
        <dbReference type="EMBL" id="BCL32378.1"/>
    </source>
</evidence>
<evidence type="ECO:0000256" key="1">
    <source>
        <dbReference type="ARBA" id="ARBA00022747"/>
    </source>
</evidence>
<evidence type="ECO:0000259" key="2">
    <source>
        <dbReference type="Pfam" id="PF02384"/>
    </source>
</evidence>
<accession>A0A7G1PAF4</accession>
<feature type="domain" description="DNA methylase adenine-specific" evidence="2">
    <location>
        <begin position="148"/>
        <end position="397"/>
    </location>
</feature>
<name>A0A7G1PAF4_9ACTN</name>
<keyword evidence="4" id="KW-1185">Reference proteome</keyword>
<gene>
    <name evidence="3" type="ORF">GCM10017557_72370</name>
</gene>
<organism evidence="3 4">
    <name type="scientific">Streptomyces aurantiacus</name>
    <dbReference type="NCBI Taxonomy" id="47760"/>
    <lineage>
        <taxon>Bacteria</taxon>
        <taxon>Bacillati</taxon>
        <taxon>Actinomycetota</taxon>
        <taxon>Actinomycetes</taxon>
        <taxon>Kitasatosporales</taxon>
        <taxon>Streptomycetaceae</taxon>
        <taxon>Streptomyces</taxon>
        <taxon>Streptomyces aurantiacus group</taxon>
    </lineage>
</organism>
<dbReference type="CDD" id="cd02440">
    <property type="entry name" value="AdoMet_MTases"/>
    <property type="match status" value="1"/>
</dbReference>
<evidence type="ECO:0000313" key="4">
    <source>
        <dbReference type="Proteomes" id="UP000516444"/>
    </source>
</evidence>
<dbReference type="Gene3D" id="3.40.50.150">
    <property type="entry name" value="Vaccinia Virus protein VP39"/>
    <property type="match status" value="1"/>
</dbReference>
<keyword evidence="3" id="KW-0378">Hydrolase</keyword>